<dbReference type="RefSeq" id="WP_105803953.1">
    <property type="nucleotide sequence ID" value="NZ_MWZD01000008.1"/>
</dbReference>
<evidence type="ECO:0000259" key="1">
    <source>
        <dbReference type="Pfam" id="PF25355"/>
    </source>
</evidence>
<keyword evidence="3" id="KW-1185">Reference proteome</keyword>
<evidence type="ECO:0000313" key="3">
    <source>
        <dbReference type="Proteomes" id="UP000238650"/>
    </source>
</evidence>
<feature type="domain" description="DUF7882" evidence="1">
    <location>
        <begin position="1"/>
        <end position="92"/>
    </location>
</feature>
<reference evidence="2 3" key="1">
    <citation type="journal article" date="2017" name="New Microbes New Infect">
        <title>Genome sequence of 'Leucobacter massiliensis' sp. nov. isolated from human pharynx after travel to the 2014 Hajj.</title>
        <authorList>
            <person name="Leangapichart T."/>
            <person name="Gautret P."/>
            <person name="Nguyen T.T."/>
            <person name="Armstrong N."/>
            <person name="Rolain J.M."/>
        </authorList>
    </citation>
    <scope>NUCLEOTIDE SEQUENCE [LARGE SCALE GENOMIC DNA]</scope>
    <source>
        <strain evidence="2 3">122RC15</strain>
    </source>
</reference>
<name>A0A2S9QST3_9MICO</name>
<proteinExistence type="predicted"/>
<dbReference type="EMBL" id="MWZD01000008">
    <property type="protein sequence ID" value="PRI12629.1"/>
    <property type="molecule type" value="Genomic_DNA"/>
</dbReference>
<dbReference type="AlphaFoldDB" id="A0A2S9QST3"/>
<organism evidence="2 3">
    <name type="scientific">Leucobacter massiliensis</name>
    <dbReference type="NCBI Taxonomy" id="1686285"/>
    <lineage>
        <taxon>Bacteria</taxon>
        <taxon>Bacillati</taxon>
        <taxon>Actinomycetota</taxon>
        <taxon>Actinomycetes</taxon>
        <taxon>Micrococcales</taxon>
        <taxon>Microbacteriaceae</taxon>
        <taxon>Leucobacter</taxon>
    </lineage>
</organism>
<protein>
    <recommendedName>
        <fullName evidence="1">DUF7882 domain-containing protein</fullName>
    </recommendedName>
</protein>
<dbReference type="OrthoDB" id="5123855at2"/>
<dbReference type="Proteomes" id="UP000238650">
    <property type="component" value="Unassembled WGS sequence"/>
</dbReference>
<sequence length="99" mass="11342">MGTLHYDSSHRFQFDDRTLAHLRAVIVSKLGHQESLLFTWTSKDTQRSIWLHPTIPVQFEFDEGEVPPLNRAWLEELTATANAPAGLRLLPEPAEPEQH</sequence>
<evidence type="ECO:0000313" key="2">
    <source>
        <dbReference type="EMBL" id="PRI12629.1"/>
    </source>
</evidence>
<gene>
    <name evidence="2" type="ORF">B4915_00765</name>
</gene>
<accession>A0A2S9QST3</accession>
<dbReference type="InterPro" id="IPR057204">
    <property type="entry name" value="DUF7882"/>
</dbReference>
<comment type="caution">
    <text evidence="2">The sequence shown here is derived from an EMBL/GenBank/DDBJ whole genome shotgun (WGS) entry which is preliminary data.</text>
</comment>
<dbReference type="Pfam" id="PF25355">
    <property type="entry name" value="DUF7882"/>
    <property type="match status" value="1"/>
</dbReference>